<evidence type="ECO:0000256" key="1">
    <source>
        <dbReference type="SAM" id="MobiDB-lite"/>
    </source>
</evidence>
<evidence type="ECO:0000313" key="3">
    <source>
        <dbReference type="Proteomes" id="UP000316270"/>
    </source>
</evidence>
<accession>A0A517L9I1</accession>
<feature type="region of interest" description="Disordered" evidence="1">
    <location>
        <begin position="1"/>
        <end position="23"/>
    </location>
</feature>
<name>A0A517L9I1_9PEZI</name>
<reference evidence="2 3" key="1">
    <citation type="submission" date="2019-07" db="EMBL/GenBank/DDBJ databases">
        <title>Finished genome of Venturia effusa.</title>
        <authorList>
            <person name="Young C.A."/>
            <person name="Cox M.P."/>
            <person name="Ganley A.R.D."/>
            <person name="David W.J."/>
        </authorList>
    </citation>
    <scope>NUCLEOTIDE SEQUENCE [LARGE SCALE GENOMIC DNA]</scope>
    <source>
        <strain evidence="3">albino</strain>
    </source>
</reference>
<proteinExistence type="predicted"/>
<organism evidence="2 3">
    <name type="scientific">Venturia effusa</name>
    <dbReference type="NCBI Taxonomy" id="50376"/>
    <lineage>
        <taxon>Eukaryota</taxon>
        <taxon>Fungi</taxon>
        <taxon>Dikarya</taxon>
        <taxon>Ascomycota</taxon>
        <taxon>Pezizomycotina</taxon>
        <taxon>Dothideomycetes</taxon>
        <taxon>Pleosporomycetidae</taxon>
        <taxon>Venturiales</taxon>
        <taxon>Venturiaceae</taxon>
        <taxon>Venturia</taxon>
    </lineage>
</organism>
<dbReference type="Proteomes" id="UP000316270">
    <property type="component" value="Chromosome 7"/>
</dbReference>
<sequence>MGPISMGGRAPRGRGGGGFPGIMGKHLVRKAAMQVDKPQINPGILRPRTLGKKG</sequence>
<keyword evidence="3" id="KW-1185">Reference proteome</keyword>
<evidence type="ECO:0000313" key="2">
    <source>
        <dbReference type="EMBL" id="QDS72296.1"/>
    </source>
</evidence>
<dbReference type="AlphaFoldDB" id="A0A517L9I1"/>
<gene>
    <name evidence="2" type="ORF">FKW77_007231</name>
</gene>
<protein>
    <submittedName>
        <fullName evidence="2">Uncharacterized protein</fullName>
    </submittedName>
</protein>
<dbReference type="EMBL" id="CP042191">
    <property type="protein sequence ID" value="QDS72296.1"/>
    <property type="molecule type" value="Genomic_DNA"/>
</dbReference>